<proteinExistence type="predicted"/>
<dbReference type="InterPro" id="IPR049676">
    <property type="entry name" value="QatC"/>
</dbReference>
<dbReference type="Pfam" id="PF06508">
    <property type="entry name" value="QueC"/>
    <property type="match status" value="1"/>
</dbReference>
<feature type="region of interest" description="Disordered" evidence="2">
    <location>
        <begin position="197"/>
        <end position="217"/>
    </location>
</feature>
<sequence length="444" mass="48478">MTSVACLADPAALRSSNADRRVRLFGRRRDVPDAAATGARLYDQMRRLEGTISPKAFDFLSIALSAVTADVFVPRASSANGFSRAIELTTSVQDPAFWKAQASDLEEALNFLTGDRWEMTFVGEGRSAPTAASRKGLRQRTKLLDSNCVCLFSGGLDSLLGAIDLIEDANRSPFLVSRESTGDKMYQTNLRALLPSRPHLGANDAPQGPEGQYGAYPREDTTRARSLLFLAMGVCVASAIAERNGLLSAAGQVPLYIPENGFIALNPPLSPRRVGALSTRTAHPEFLSGIQRILDAGSIPVTIENPFRHKTKGEMLRGNSNAPLARSLASNTVSCGRWKRKRMQCGHCVPCLIRRAAFHASNVTDGTQYWLGDLKQVMNKPDRRADLLSVIYAIRRSRTESIARWVIRAGTLPINSNERAQLLQVVERGRDELAVFIRSQGVAA</sequence>
<keyword evidence="4" id="KW-1185">Reference proteome</keyword>
<dbReference type="Gene3D" id="3.40.50.620">
    <property type="entry name" value="HUPs"/>
    <property type="match status" value="1"/>
</dbReference>
<evidence type="ECO:0000313" key="4">
    <source>
        <dbReference type="Proteomes" id="UP000199372"/>
    </source>
</evidence>
<protein>
    <submittedName>
        <fullName evidence="3">Queuosine biosynthesis protein QueC</fullName>
    </submittedName>
</protein>
<organism evidence="3 4">
    <name type="scientific">Palleronia pelagia</name>
    <dbReference type="NCBI Taxonomy" id="387096"/>
    <lineage>
        <taxon>Bacteria</taxon>
        <taxon>Pseudomonadati</taxon>
        <taxon>Pseudomonadota</taxon>
        <taxon>Alphaproteobacteria</taxon>
        <taxon>Rhodobacterales</taxon>
        <taxon>Roseobacteraceae</taxon>
        <taxon>Palleronia</taxon>
    </lineage>
</organism>
<keyword evidence="1" id="KW-0671">Queuosine biosynthesis</keyword>
<dbReference type="AlphaFoldDB" id="A0A1H8MF23"/>
<dbReference type="SUPFAM" id="SSF52402">
    <property type="entry name" value="Adenine nucleotide alpha hydrolases-like"/>
    <property type="match status" value="1"/>
</dbReference>
<evidence type="ECO:0000256" key="2">
    <source>
        <dbReference type="SAM" id="MobiDB-lite"/>
    </source>
</evidence>
<evidence type="ECO:0000256" key="1">
    <source>
        <dbReference type="ARBA" id="ARBA00022785"/>
    </source>
</evidence>
<dbReference type="InterPro" id="IPR018317">
    <property type="entry name" value="QueC"/>
</dbReference>
<dbReference type="Proteomes" id="UP000199372">
    <property type="component" value="Unassembled WGS sequence"/>
</dbReference>
<accession>A0A1H8MF23</accession>
<dbReference type="InterPro" id="IPR014729">
    <property type="entry name" value="Rossmann-like_a/b/a_fold"/>
</dbReference>
<dbReference type="EMBL" id="FOCM01000016">
    <property type="protein sequence ID" value="SEO15929.1"/>
    <property type="molecule type" value="Genomic_DNA"/>
</dbReference>
<reference evidence="4" key="1">
    <citation type="submission" date="2016-10" db="EMBL/GenBank/DDBJ databases">
        <authorList>
            <person name="Varghese N."/>
            <person name="Submissions S."/>
        </authorList>
    </citation>
    <scope>NUCLEOTIDE SEQUENCE [LARGE SCALE GENOMIC DNA]</scope>
    <source>
        <strain evidence="4">DSM 26893</strain>
    </source>
</reference>
<gene>
    <name evidence="3" type="ORF">SAMN04488011_11614</name>
</gene>
<evidence type="ECO:0000313" key="3">
    <source>
        <dbReference type="EMBL" id="SEO15929.1"/>
    </source>
</evidence>
<name>A0A1H8MF23_9RHOB</name>
<dbReference type="NCBIfam" id="NF041925">
    <property type="entry name" value="QatC"/>
    <property type="match status" value="1"/>
</dbReference>
<dbReference type="GO" id="GO:0008616">
    <property type="term" value="P:tRNA queuosine(34) biosynthetic process"/>
    <property type="evidence" value="ECO:0007669"/>
    <property type="project" value="UniProtKB-KW"/>
</dbReference>